<comment type="function">
    <text evidence="9">Site-specific tyrosine recombinase, which acts by catalyzing the cutting and rejoining of the recombining DNA molecules. The XerC-XerD complex is essential to convert dimers of the bacterial chromosome into monomers to permit their segregation at cell division. It also contributes to the segregational stability of plasmids.</text>
</comment>
<comment type="caution">
    <text evidence="12">The sequence shown here is derived from an EMBL/GenBank/DDBJ whole genome shotgun (WGS) entry which is preliminary data.</text>
</comment>
<accession>F1T545</accession>
<proteinExistence type="inferred from homology"/>
<feature type="active site" evidence="9">
    <location>
        <position position="205"/>
    </location>
</feature>
<dbReference type="InterPro" id="IPR004107">
    <property type="entry name" value="Integrase_SAM-like_N"/>
</dbReference>
<evidence type="ECO:0000256" key="2">
    <source>
        <dbReference type="ARBA" id="ARBA00022490"/>
    </source>
</evidence>
<dbReference type="InterPro" id="IPR011010">
    <property type="entry name" value="DNA_brk_join_enz"/>
</dbReference>
<dbReference type="InterPro" id="IPR002104">
    <property type="entry name" value="Integrase_catalytic"/>
</dbReference>
<gene>
    <name evidence="9" type="primary">xerC</name>
    <name evidence="12" type="ORF">HMPREF0091_10758</name>
</gene>
<dbReference type="GO" id="GO:0009037">
    <property type="term" value="F:tyrosine-based site-specific recombinase activity"/>
    <property type="evidence" value="ECO:0007669"/>
    <property type="project" value="UniProtKB-UniRule"/>
</dbReference>
<evidence type="ECO:0000313" key="12">
    <source>
        <dbReference type="EMBL" id="EGF23811.1"/>
    </source>
</evidence>
<dbReference type="OrthoDB" id="9801717at2"/>
<protein>
    <recommendedName>
        <fullName evidence="9">Tyrosine recombinase XerC</fullName>
    </recommendedName>
</protein>
<keyword evidence="2 9" id="KW-0963">Cytoplasm</keyword>
<dbReference type="InterPro" id="IPR013762">
    <property type="entry name" value="Integrase-like_cat_sf"/>
</dbReference>
<dbReference type="EMBL" id="ACGK02000001">
    <property type="protein sequence ID" value="EGF23811.1"/>
    <property type="molecule type" value="Genomic_DNA"/>
</dbReference>
<dbReference type="PANTHER" id="PTHR30349:SF81">
    <property type="entry name" value="TYROSINE RECOMBINASE XERC"/>
    <property type="match status" value="1"/>
</dbReference>
<sequence length="337" mass="38006">MSDGVSSKTSEHTEINCSQVKPACGIKPDDDSYSAYVQQLMESFIQHLMTTQNLSPNTTRAYETDLKAYVRWLIKNSYDLLDISHKQLRSYLAQLYAARYASRTINRHLSAIRAWYKWLVRKGLTKKDSAAALASPKIPKTLPHVLSESSIEKLLATCQEDTVCGLRDRALLELLYATGCRISEAAHLCVSDISFDSKQVRLFGKGSKERIVPIYPECARILHMYLTTARPVLLSKQKNQAQAQTNQHVFISTRGKAMSDQALRYVFEHYMRLSHLQEIATPHTMRHSFATELLSHGADLRSVQELLGHASLATTQIYTHVSVNALKDAARRANPRA</sequence>
<dbReference type="Pfam" id="PF00589">
    <property type="entry name" value="Phage_integrase"/>
    <property type="match status" value="1"/>
</dbReference>
<dbReference type="PROSITE" id="PS51898">
    <property type="entry name" value="TYR_RECOMBINASE"/>
    <property type="match status" value="1"/>
</dbReference>
<feature type="domain" description="Core-binding (CB)" evidence="11">
    <location>
        <begin position="35"/>
        <end position="120"/>
    </location>
</feature>
<reference evidence="12 13" key="1">
    <citation type="submission" date="2011-02" db="EMBL/GenBank/DDBJ databases">
        <authorList>
            <person name="Muzny D."/>
            <person name="Qin X."/>
            <person name="Buhay C."/>
            <person name="Dugan-Rocha S."/>
            <person name="Ding Y."/>
            <person name="Chen G."/>
            <person name="Hawes A."/>
            <person name="Holder M."/>
            <person name="Jhangiani S."/>
            <person name="Johnson A."/>
            <person name="Khan Z."/>
            <person name="Li Z."/>
            <person name="Liu W."/>
            <person name="Liu X."/>
            <person name="Perez L."/>
            <person name="Shen H."/>
            <person name="Wang Q."/>
            <person name="Watt J."/>
            <person name="Xi L."/>
            <person name="Xin Y."/>
            <person name="Zhou J."/>
            <person name="Deng J."/>
            <person name="Jiang H."/>
            <person name="Liu Y."/>
            <person name="Qu J."/>
            <person name="Song X.-Z."/>
            <person name="Zhang L."/>
            <person name="Villasana D."/>
            <person name="Johnson A."/>
            <person name="Liu J."/>
            <person name="Liyanage D."/>
            <person name="Lorensuhewa L."/>
            <person name="Robinson T."/>
            <person name="Song A."/>
            <person name="Song B.-B."/>
            <person name="Dinh H."/>
            <person name="Thornton R."/>
            <person name="Coyle M."/>
            <person name="Francisco L."/>
            <person name="Jackson L."/>
            <person name="Javaid M."/>
            <person name="Korchina V."/>
            <person name="Kovar C."/>
            <person name="Mata R."/>
            <person name="Mathew T."/>
            <person name="Ngo R."/>
            <person name="Nguyen L."/>
            <person name="Nguyen N."/>
            <person name="Okwuonu G."/>
            <person name="Ongeri F."/>
            <person name="Pham C."/>
            <person name="Simmons D."/>
            <person name="Wilczek-Boney K."/>
            <person name="Hale W."/>
            <person name="Jakkamsetti A."/>
            <person name="Pham P."/>
            <person name="Ruth R."/>
            <person name="San Lucas F."/>
            <person name="Warren J."/>
            <person name="Zhang J."/>
            <person name="Zhao Z."/>
            <person name="Zhou C."/>
            <person name="Zhu D."/>
            <person name="Lee S."/>
            <person name="Bess C."/>
            <person name="Blankenburg K."/>
            <person name="Forbes L."/>
            <person name="Fu Q."/>
            <person name="Gubbala S."/>
            <person name="Hirani K."/>
            <person name="Jayaseelan J.C."/>
            <person name="Lara F."/>
            <person name="Munidasa M."/>
            <person name="Palculict T."/>
            <person name="Patil S."/>
            <person name="Pu L.-L."/>
            <person name="Saada N."/>
            <person name="Tang L."/>
            <person name="Weissenberger G."/>
            <person name="Zhu Y."/>
            <person name="Hemphill L."/>
            <person name="Shang Y."/>
            <person name="Youmans B."/>
            <person name="Ayvaz T."/>
            <person name="Ross M."/>
            <person name="Santibanez J."/>
            <person name="Aqrawi P."/>
            <person name="Gross S."/>
            <person name="Joshi V."/>
            <person name="Fowler G."/>
            <person name="Nazareth L."/>
            <person name="Reid J."/>
            <person name="Worley K."/>
            <person name="Petrosino J."/>
            <person name="Highlander S."/>
            <person name="Gibbs R."/>
        </authorList>
    </citation>
    <scope>NUCLEOTIDE SEQUENCE [LARGE SCALE GENOMIC DNA]</scope>
    <source>
        <strain evidence="12 13">DSM 15829</strain>
    </source>
</reference>
<organism evidence="12 13">
    <name type="scientific">Fannyhessea vaginae DSM 15829</name>
    <dbReference type="NCBI Taxonomy" id="525256"/>
    <lineage>
        <taxon>Bacteria</taxon>
        <taxon>Bacillati</taxon>
        <taxon>Actinomycetota</taxon>
        <taxon>Coriobacteriia</taxon>
        <taxon>Coriobacteriales</taxon>
        <taxon>Atopobiaceae</taxon>
        <taxon>Fannyhessea</taxon>
    </lineage>
</organism>
<dbReference type="GO" id="GO:0003677">
    <property type="term" value="F:DNA binding"/>
    <property type="evidence" value="ECO:0007669"/>
    <property type="project" value="UniProtKB-UniRule"/>
</dbReference>
<evidence type="ECO:0000256" key="1">
    <source>
        <dbReference type="ARBA" id="ARBA00004496"/>
    </source>
</evidence>
<dbReference type="InterPro" id="IPR010998">
    <property type="entry name" value="Integrase_recombinase_N"/>
</dbReference>
<dbReference type="InterPro" id="IPR044068">
    <property type="entry name" value="CB"/>
</dbReference>
<dbReference type="GO" id="GO:0007059">
    <property type="term" value="P:chromosome segregation"/>
    <property type="evidence" value="ECO:0007669"/>
    <property type="project" value="UniProtKB-UniRule"/>
</dbReference>
<keyword evidence="8 9" id="KW-0131">Cell cycle</keyword>
<comment type="subunit">
    <text evidence="9">Forms a cyclic heterotetrameric complex composed of two molecules of XerC and two molecules of XerD.</text>
</comment>
<keyword evidence="6 9" id="KW-0238">DNA-binding</keyword>
<keyword evidence="5 9" id="KW-0229">DNA integration</keyword>
<dbReference type="Proteomes" id="UP000005947">
    <property type="component" value="Unassembled WGS sequence"/>
</dbReference>
<evidence type="ECO:0000259" key="11">
    <source>
        <dbReference type="PROSITE" id="PS51900"/>
    </source>
</evidence>
<dbReference type="Gene3D" id="1.10.150.130">
    <property type="match status" value="1"/>
</dbReference>
<evidence type="ECO:0000256" key="3">
    <source>
        <dbReference type="ARBA" id="ARBA00022618"/>
    </source>
</evidence>
<name>F1T545_9ACTN</name>
<keyword evidence="7 9" id="KW-0233">DNA recombination</keyword>
<dbReference type="GO" id="GO:0005737">
    <property type="term" value="C:cytoplasm"/>
    <property type="evidence" value="ECO:0007669"/>
    <property type="project" value="UniProtKB-SubCell"/>
</dbReference>
<dbReference type="InterPro" id="IPR023009">
    <property type="entry name" value="Tyrosine_recombinase_XerC/XerD"/>
</dbReference>
<evidence type="ECO:0000313" key="13">
    <source>
        <dbReference type="Proteomes" id="UP000005947"/>
    </source>
</evidence>
<evidence type="ECO:0000256" key="4">
    <source>
        <dbReference type="ARBA" id="ARBA00022829"/>
    </source>
</evidence>
<comment type="similarity">
    <text evidence="9">Belongs to the 'phage' integrase family. XerC subfamily.</text>
</comment>
<dbReference type="eggNOG" id="COG4974">
    <property type="taxonomic scope" value="Bacteria"/>
</dbReference>
<feature type="active site" evidence="9">
    <location>
        <position position="309"/>
    </location>
</feature>
<evidence type="ECO:0000256" key="6">
    <source>
        <dbReference type="ARBA" id="ARBA00023125"/>
    </source>
</evidence>
<dbReference type="PANTHER" id="PTHR30349">
    <property type="entry name" value="PHAGE INTEGRASE-RELATED"/>
    <property type="match status" value="1"/>
</dbReference>
<dbReference type="AlphaFoldDB" id="F1T545"/>
<dbReference type="GeneID" id="93210362"/>
<dbReference type="GO" id="GO:0051301">
    <property type="term" value="P:cell division"/>
    <property type="evidence" value="ECO:0007669"/>
    <property type="project" value="UniProtKB-KW"/>
</dbReference>
<feature type="active site" description="O-(3'-phospho-DNA)-tyrosine intermediate" evidence="9">
    <location>
        <position position="318"/>
    </location>
</feature>
<dbReference type="InterPro" id="IPR050090">
    <property type="entry name" value="Tyrosine_recombinase_XerCD"/>
</dbReference>
<dbReference type="Gene3D" id="1.10.443.10">
    <property type="entry name" value="Intergrase catalytic core"/>
    <property type="match status" value="1"/>
</dbReference>
<evidence type="ECO:0000256" key="8">
    <source>
        <dbReference type="ARBA" id="ARBA00023306"/>
    </source>
</evidence>
<evidence type="ECO:0000259" key="10">
    <source>
        <dbReference type="PROSITE" id="PS51898"/>
    </source>
</evidence>
<feature type="domain" description="Tyr recombinase" evidence="10">
    <location>
        <begin position="141"/>
        <end position="331"/>
    </location>
</feature>
<feature type="active site" evidence="9">
    <location>
        <position position="286"/>
    </location>
</feature>
<evidence type="ECO:0000256" key="5">
    <source>
        <dbReference type="ARBA" id="ARBA00022908"/>
    </source>
</evidence>
<dbReference type="GO" id="GO:0006313">
    <property type="term" value="P:DNA transposition"/>
    <property type="evidence" value="ECO:0007669"/>
    <property type="project" value="UniProtKB-UniRule"/>
</dbReference>
<dbReference type="HAMAP" id="MF_01808">
    <property type="entry name" value="Recomb_XerC_XerD"/>
    <property type="match status" value="1"/>
</dbReference>
<evidence type="ECO:0000256" key="9">
    <source>
        <dbReference type="HAMAP-Rule" id="MF_01808"/>
    </source>
</evidence>
<dbReference type="SUPFAM" id="SSF56349">
    <property type="entry name" value="DNA breaking-rejoining enzymes"/>
    <property type="match status" value="1"/>
</dbReference>
<keyword evidence="4 9" id="KW-0159">Chromosome partition</keyword>
<comment type="subcellular location">
    <subcellularLocation>
        <location evidence="1 9">Cytoplasm</location>
    </subcellularLocation>
</comment>
<feature type="active site" evidence="9">
    <location>
        <position position="283"/>
    </location>
</feature>
<dbReference type="NCBIfam" id="NF001399">
    <property type="entry name" value="PRK00283.1"/>
    <property type="match status" value="1"/>
</dbReference>
<feature type="active site" evidence="9">
    <location>
        <position position="181"/>
    </location>
</feature>
<dbReference type="RefSeq" id="WP_006302940.1">
    <property type="nucleotide sequence ID" value="NZ_ACGK02000001.1"/>
</dbReference>
<dbReference type="CDD" id="cd00798">
    <property type="entry name" value="INT_XerDC_C"/>
    <property type="match status" value="1"/>
</dbReference>
<keyword evidence="13" id="KW-1185">Reference proteome</keyword>
<dbReference type="Pfam" id="PF02899">
    <property type="entry name" value="Phage_int_SAM_1"/>
    <property type="match status" value="1"/>
</dbReference>
<dbReference type="PROSITE" id="PS51900">
    <property type="entry name" value="CB"/>
    <property type="match status" value="1"/>
</dbReference>
<evidence type="ECO:0000256" key="7">
    <source>
        <dbReference type="ARBA" id="ARBA00023172"/>
    </source>
</evidence>
<keyword evidence="3 9" id="KW-0132">Cell division</keyword>